<accession>A0ABP0NW80</accession>
<protein>
    <submittedName>
        <fullName evidence="3">Uncharacterized protein</fullName>
    </submittedName>
</protein>
<sequence>MAMQRTKVAHDERAPPVLRATKIARNGDFGDSGDENRTERHAKRPRGGIAGGSSVVLGHSGCRPCRASVALGAVVAASGWLLATLLPFAATPHVTYRQKPEKRLLVFHIIEQFGGASKSLMQFLNLAQRLERRPVLPGILAKHPYDNTVYRSANTKSVQDLEEFLELSSLSSGLMQPIGFREHLAEMGNLVDAILVTVMDPLHRGPAFNPLNTEGPIMECQWLLKKCTKKPLKCGESFMWRLDLRGFDSWQLRKNAKIWCIHNNVHLWKKELGPLLQKQFSWARHLLLLNWVGVTQAPCNSPNRICSSKLDTHGTMSALEHHLKRWRLSSNVQNLAEDFLVRHPELGWTYNAVQLRAEMVLNYRYLSPTCNDTGVYQWFQTLRSQISTWNGTWFRAKDLKKGGSRTLKRYDNESMQRLVELERDLWRDSPVTFIENECEGLPDVMCLLVDVALLSRAERLYLWGSSGGVDLWCRIERERLNLPSRHVFRSMLAPQGC</sequence>
<evidence type="ECO:0000256" key="2">
    <source>
        <dbReference type="SAM" id="Phobius"/>
    </source>
</evidence>
<comment type="caution">
    <text evidence="3">The sequence shown here is derived from an EMBL/GenBank/DDBJ whole genome shotgun (WGS) entry which is preliminary data.</text>
</comment>
<feature type="region of interest" description="Disordered" evidence="1">
    <location>
        <begin position="24"/>
        <end position="50"/>
    </location>
</feature>
<evidence type="ECO:0000313" key="4">
    <source>
        <dbReference type="Proteomes" id="UP001642484"/>
    </source>
</evidence>
<keyword evidence="2" id="KW-1133">Transmembrane helix</keyword>
<gene>
    <name evidence="3" type="ORF">CCMP2556_LOCUS33242</name>
</gene>
<reference evidence="3 4" key="1">
    <citation type="submission" date="2024-02" db="EMBL/GenBank/DDBJ databases">
        <authorList>
            <person name="Chen Y."/>
            <person name="Shah S."/>
            <person name="Dougan E. K."/>
            <person name="Thang M."/>
            <person name="Chan C."/>
        </authorList>
    </citation>
    <scope>NUCLEOTIDE SEQUENCE [LARGE SCALE GENOMIC DNA]</scope>
</reference>
<keyword evidence="2" id="KW-0812">Transmembrane</keyword>
<dbReference type="Proteomes" id="UP001642484">
    <property type="component" value="Unassembled WGS sequence"/>
</dbReference>
<evidence type="ECO:0000256" key="1">
    <source>
        <dbReference type="SAM" id="MobiDB-lite"/>
    </source>
</evidence>
<organism evidence="3 4">
    <name type="scientific">Durusdinium trenchii</name>
    <dbReference type="NCBI Taxonomy" id="1381693"/>
    <lineage>
        <taxon>Eukaryota</taxon>
        <taxon>Sar</taxon>
        <taxon>Alveolata</taxon>
        <taxon>Dinophyceae</taxon>
        <taxon>Suessiales</taxon>
        <taxon>Symbiodiniaceae</taxon>
        <taxon>Durusdinium</taxon>
    </lineage>
</organism>
<proteinExistence type="predicted"/>
<name>A0ABP0NW80_9DINO</name>
<dbReference type="EMBL" id="CAXAMN010022250">
    <property type="protein sequence ID" value="CAK9067658.1"/>
    <property type="molecule type" value="Genomic_DNA"/>
</dbReference>
<feature type="transmembrane region" description="Helical" evidence="2">
    <location>
        <begin position="69"/>
        <end position="90"/>
    </location>
</feature>
<keyword evidence="4" id="KW-1185">Reference proteome</keyword>
<evidence type="ECO:0000313" key="3">
    <source>
        <dbReference type="EMBL" id="CAK9067658.1"/>
    </source>
</evidence>
<keyword evidence="2" id="KW-0472">Membrane</keyword>